<name>A0A917SFT1_9ACTN</name>
<evidence type="ECO:0000259" key="6">
    <source>
        <dbReference type="Pfam" id="PF00732"/>
    </source>
</evidence>
<dbReference type="SUPFAM" id="SSF51905">
    <property type="entry name" value="FAD/NAD(P)-binding domain"/>
    <property type="match status" value="1"/>
</dbReference>
<evidence type="ECO:0000313" key="8">
    <source>
        <dbReference type="EMBL" id="GGL78567.1"/>
    </source>
</evidence>
<dbReference type="AlphaFoldDB" id="A0A917SFT1"/>
<dbReference type="InterPro" id="IPR027056">
    <property type="entry name" value="Gluconate_2DH_su3"/>
</dbReference>
<feature type="region of interest" description="Disordered" evidence="5">
    <location>
        <begin position="598"/>
        <end position="630"/>
    </location>
</feature>
<feature type="domain" description="Glucose-methanol-choline oxidoreductase N-terminal" evidence="6">
    <location>
        <begin position="214"/>
        <end position="451"/>
    </location>
</feature>
<proteinExistence type="inferred from homology"/>
<dbReference type="Gene3D" id="3.50.50.60">
    <property type="entry name" value="FAD/NAD(P)-binding domain"/>
    <property type="match status" value="2"/>
</dbReference>
<dbReference type="Pfam" id="PF00732">
    <property type="entry name" value="GMC_oxred_N"/>
    <property type="match status" value="1"/>
</dbReference>
<dbReference type="Pfam" id="PF13450">
    <property type="entry name" value="NAD_binding_8"/>
    <property type="match status" value="1"/>
</dbReference>
<dbReference type="RefSeq" id="WP_229670408.1">
    <property type="nucleotide sequence ID" value="NZ_BMMZ01000013.1"/>
</dbReference>
<sequence>MTANVNASTPPDLLSTVIDAIVPADDYPSATAAGGLDFLQRIRERERPEWSRRINAVVARIDAAAWQVGGNGFTGLDAAGQQAALASVAGDPEVAWFARLVNYGYYGDGPRPAAWQMIDWHPEPEGGWPSDLPALPFDRAGLITPAELRTRYDAIVVGSGAGGGAVAQVLAESGRSVLIIESGTGPATSVLDHDHLHNPRLDAGLGTLTGPTANNANTVGGGTRVYGAQAWRFTPQDLRMASTYGVPDGSSLADWPISYDDLEPYYSEVEWRFGVSGLASGDPWSGVRSRDYPMPAVVSGSGRRELLAAGAAKLGWGTVPPPLLINSTDYSGRAGCVHCAMCVGFACPVEAKSGSHNTSIPAALETGNGFLIESTTVEKLITDGAGRVTGVAVVGEQGGTLWRREISAGEVIISAGAVATARLLLSSTSDREPAGIGNNTDQIGRHLQGHLYAGALGLFEGEQFGLDGPGPSIATCDFRHGNDGHVGGGMLANEFVPIPASTFDYLVGSGVFPPYGTAAKAGMRHWTRRLERVVGPIQELTTADARVRLDPSVRDRFGNPVAVLTGSVHPEDARTRDYMTARARQWLEASGATAVYSAEPGGPGPSGPSAGQHQAGTCRMGTDPKTSATDPYGKVWGHDNLWVADGSLHVTNGGVNPVLTILANSLRVADHLVNAGG</sequence>
<evidence type="ECO:0000259" key="7">
    <source>
        <dbReference type="Pfam" id="PF05199"/>
    </source>
</evidence>
<evidence type="ECO:0000313" key="9">
    <source>
        <dbReference type="Proteomes" id="UP000613840"/>
    </source>
</evidence>
<dbReference type="GO" id="GO:0050660">
    <property type="term" value="F:flavin adenine dinucleotide binding"/>
    <property type="evidence" value="ECO:0007669"/>
    <property type="project" value="InterPro"/>
</dbReference>
<evidence type="ECO:0000256" key="5">
    <source>
        <dbReference type="SAM" id="MobiDB-lite"/>
    </source>
</evidence>
<dbReference type="Pfam" id="PF13618">
    <property type="entry name" value="Gluconate_2-dh3"/>
    <property type="match status" value="1"/>
</dbReference>
<evidence type="ECO:0000256" key="2">
    <source>
        <dbReference type="ARBA" id="ARBA00022630"/>
    </source>
</evidence>
<dbReference type="GO" id="GO:0016614">
    <property type="term" value="F:oxidoreductase activity, acting on CH-OH group of donors"/>
    <property type="evidence" value="ECO:0007669"/>
    <property type="project" value="InterPro"/>
</dbReference>
<keyword evidence="9" id="KW-1185">Reference proteome</keyword>
<keyword evidence="4" id="KW-0560">Oxidoreductase</keyword>
<evidence type="ECO:0000256" key="3">
    <source>
        <dbReference type="ARBA" id="ARBA00022827"/>
    </source>
</evidence>
<comment type="similarity">
    <text evidence="1">Belongs to the GMC oxidoreductase family.</text>
</comment>
<dbReference type="Pfam" id="PF05199">
    <property type="entry name" value="GMC_oxred_C"/>
    <property type="match status" value="1"/>
</dbReference>
<dbReference type="InterPro" id="IPR000172">
    <property type="entry name" value="GMC_OxRdtase_N"/>
</dbReference>
<reference evidence="8" key="1">
    <citation type="journal article" date="2014" name="Int. J. Syst. Evol. Microbiol.">
        <title>Complete genome sequence of Corynebacterium casei LMG S-19264T (=DSM 44701T), isolated from a smear-ripened cheese.</title>
        <authorList>
            <consortium name="US DOE Joint Genome Institute (JGI-PGF)"/>
            <person name="Walter F."/>
            <person name="Albersmeier A."/>
            <person name="Kalinowski J."/>
            <person name="Ruckert C."/>
        </authorList>
    </citation>
    <scope>NUCLEOTIDE SEQUENCE</scope>
    <source>
        <strain evidence="8">CGMCC 4.7306</strain>
    </source>
</reference>
<dbReference type="PANTHER" id="PTHR46056">
    <property type="entry name" value="LONG-CHAIN-ALCOHOL OXIDASE"/>
    <property type="match status" value="1"/>
</dbReference>
<reference evidence="8" key="2">
    <citation type="submission" date="2020-09" db="EMBL/GenBank/DDBJ databases">
        <authorList>
            <person name="Sun Q."/>
            <person name="Zhou Y."/>
        </authorList>
    </citation>
    <scope>NUCLEOTIDE SEQUENCE</scope>
    <source>
        <strain evidence="8">CGMCC 4.7306</strain>
    </source>
</reference>
<organism evidence="8 9">
    <name type="scientific">Microlunatus endophyticus</name>
    <dbReference type="NCBI Taxonomy" id="1716077"/>
    <lineage>
        <taxon>Bacteria</taxon>
        <taxon>Bacillati</taxon>
        <taxon>Actinomycetota</taxon>
        <taxon>Actinomycetes</taxon>
        <taxon>Propionibacteriales</taxon>
        <taxon>Propionibacteriaceae</taxon>
        <taxon>Microlunatus</taxon>
    </lineage>
</organism>
<gene>
    <name evidence="8" type="ORF">GCM10011575_41150</name>
</gene>
<dbReference type="PANTHER" id="PTHR46056:SF12">
    <property type="entry name" value="LONG-CHAIN-ALCOHOL OXIDASE"/>
    <property type="match status" value="1"/>
</dbReference>
<keyword evidence="3" id="KW-0274">FAD</keyword>
<keyword evidence="2" id="KW-0285">Flavoprotein</keyword>
<comment type="caution">
    <text evidence="8">The sequence shown here is derived from an EMBL/GenBank/DDBJ whole genome shotgun (WGS) entry which is preliminary data.</text>
</comment>
<dbReference type="Proteomes" id="UP000613840">
    <property type="component" value="Unassembled WGS sequence"/>
</dbReference>
<feature type="domain" description="Glucose-methanol-choline oxidoreductase C-terminal" evidence="7">
    <location>
        <begin position="543"/>
        <end position="663"/>
    </location>
</feature>
<dbReference type="EMBL" id="BMMZ01000013">
    <property type="protein sequence ID" value="GGL78567.1"/>
    <property type="molecule type" value="Genomic_DNA"/>
</dbReference>
<dbReference type="InterPro" id="IPR036188">
    <property type="entry name" value="FAD/NAD-bd_sf"/>
</dbReference>
<evidence type="ECO:0000256" key="4">
    <source>
        <dbReference type="ARBA" id="ARBA00023002"/>
    </source>
</evidence>
<evidence type="ECO:0000256" key="1">
    <source>
        <dbReference type="ARBA" id="ARBA00010790"/>
    </source>
</evidence>
<accession>A0A917SFT1</accession>
<dbReference type="InterPro" id="IPR007867">
    <property type="entry name" value="GMC_OxRtase_C"/>
</dbReference>
<protein>
    <submittedName>
        <fullName evidence="8">Gluconate dehydrogenase</fullName>
    </submittedName>
</protein>